<reference evidence="8 9" key="1">
    <citation type="submission" date="2017-06" db="EMBL/GenBank/DDBJ databases">
        <authorList>
            <person name="Kim H.J."/>
            <person name="Triplett B.A."/>
        </authorList>
    </citation>
    <scope>NUCLEOTIDE SEQUENCE [LARGE SCALE GENOMIC DNA]</scope>
    <source>
        <strain evidence="8 9">DSM 18704</strain>
    </source>
</reference>
<dbReference type="InterPro" id="IPR008490">
    <property type="entry name" value="Transposase_InsH_N"/>
</dbReference>
<dbReference type="Proteomes" id="UP000198356">
    <property type="component" value="Unassembled WGS sequence"/>
</dbReference>
<dbReference type="AlphaFoldDB" id="A0A239MPF1"/>
<keyword evidence="3" id="KW-0815">Transposition</keyword>
<accession>A0A239MPF1</accession>
<gene>
    <name evidence="8" type="ORF">SAMN05421770_1198</name>
</gene>
<evidence type="ECO:0000256" key="5">
    <source>
        <dbReference type="ARBA" id="ARBA00023172"/>
    </source>
</evidence>
<evidence type="ECO:0000256" key="1">
    <source>
        <dbReference type="ARBA" id="ARBA00003544"/>
    </source>
</evidence>
<evidence type="ECO:0000313" key="8">
    <source>
        <dbReference type="EMBL" id="SNT44370.1"/>
    </source>
</evidence>
<feature type="domain" description="Transposase InsH N-terminal" evidence="7">
    <location>
        <begin position="21"/>
        <end position="113"/>
    </location>
</feature>
<dbReference type="GO" id="GO:0006313">
    <property type="term" value="P:DNA transposition"/>
    <property type="evidence" value="ECO:0007669"/>
    <property type="project" value="InterPro"/>
</dbReference>
<evidence type="ECO:0000256" key="2">
    <source>
        <dbReference type="ARBA" id="ARBA00010075"/>
    </source>
</evidence>
<evidence type="ECO:0000256" key="3">
    <source>
        <dbReference type="ARBA" id="ARBA00022578"/>
    </source>
</evidence>
<dbReference type="PANTHER" id="PTHR35604:SF2">
    <property type="entry name" value="TRANSPOSASE INSH FOR INSERTION SEQUENCE ELEMENT IS5A-RELATED"/>
    <property type="match status" value="1"/>
</dbReference>
<dbReference type="Pfam" id="PF05598">
    <property type="entry name" value="DUF772"/>
    <property type="match status" value="1"/>
</dbReference>
<evidence type="ECO:0000259" key="6">
    <source>
        <dbReference type="Pfam" id="PF01609"/>
    </source>
</evidence>
<dbReference type="GO" id="GO:0004803">
    <property type="term" value="F:transposase activity"/>
    <property type="evidence" value="ECO:0007669"/>
    <property type="project" value="InterPro"/>
</dbReference>
<evidence type="ECO:0000259" key="7">
    <source>
        <dbReference type="Pfam" id="PF05598"/>
    </source>
</evidence>
<evidence type="ECO:0000256" key="4">
    <source>
        <dbReference type="ARBA" id="ARBA00023125"/>
    </source>
</evidence>
<keyword evidence="9" id="KW-1185">Reference proteome</keyword>
<dbReference type="NCBIfam" id="NF033581">
    <property type="entry name" value="transpos_IS5_4"/>
    <property type="match status" value="1"/>
</dbReference>
<name>A0A239MPF1_9BACT</name>
<dbReference type="InterPro" id="IPR002559">
    <property type="entry name" value="Transposase_11"/>
</dbReference>
<dbReference type="Pfam" id="PF01609">
    <property type="entry name" value="DDE_Tnp_1"/>
    <property type="match status" value="1"/>
</dbReference>
<comment type="function">
    <text evidence="1">Involved in the transposition of the insertion sequence IS5.</text>
</comment>
<organism evidence="8 9">
    <name type="scientific">Granulicella rosea</name>
    <dbReference type="NCBI Taxonomy" id="474952"/>
    <lineage>
        <taxon>Bacteria</taxon>
        <taxon>Pseudomonadati</taxon>
        <taxon>Acidobacteriota</taxon>
        <taxon>Terriglobia</taxon>
        <taxon>Terriglobales</taxon>
        <taxon>Acidobacteriaceae</taxon>
        <taxon>Granulicella</taxon>
    </lineage>
</organism>
<evidence type="ECO:0000313" key="9">
    <source>
        <dbReference type="Proteomes" id="UP000198356"/>
    </source>
</evidence>
<dbReference type="PANTHER" id="PTHR35604">
    <property type="entry name" value="TRANSPOSASE INSH FOR INSERTION SEQUENCE ELEMENT IS5A-RELATED"/>
    <property type="match status" value="1"/>
</dbReference>
<dbReference type="InterPro" id="IPR047959">
    <property type="entry name" value="Transpos_IS5"/>
</dbReference>
<sequence>MAMKQQTFASQSSFEKYGRKSRRELFLDEMELVVPWSELQALVEPYYPKAGNGRRPVGLAIMLRTYFMQQWFNLSDPGVEEALYESPTLRRFAGVDLGVAPAPDETTVLRFRHLLEKHDLGGAMLDAVNLHLAAKGIRIETGTIVDATIIHAPSSTKNEKKERDPAMHQTRKGKQWYFGLKAHIGVDAKEGHVHSVATSAANVSDVHMLPDLLHGEERKVWGDGGYQGQTRAIQQAAPKAHASEPGSRIMSMK</sequence>
<dbReference type="EMBL" id="FZOU01000019">
    <property type="protein sequence ID" value="SNT44370.1"/>
    <property type="molecule type" value="Genomic_DNA"/>
</dbReference>
<dbReference type="GO" id="GO:0003677">
    <property type="term" value="F:DNA binding"/>
    <property type="evidence" value="ECO:0007669"/>
    <property type="project" value="UniProtKB-KW"/>
</dbReference>
<keyword evidence="5" id="KW-0233">DNA recombination</keyword>
<feature type="domain" description="Transposase IS4-like" evidence="6">
    <location>
        <begin position="141"/>
        <end position="237"/>
    </location>
</feature>
<protein>
    <submittedName>
        <fullName evidence="8">Transposase, IS5 family</fullName>
    </submittedName>
</protein>
<proteinExistence type="inferred from homology"/>
<comment type="similarity">
    <text evidence="2">Belongs to the transposase 11 family.</text>
</comment>
<keyword evidence="4" id="KW-0238">DNA-binding</keyword>